<dbReference type="InterPro" id="IPR017871">
    <property type="entry name" value="ABC_transporter-like_CS"/>
</dbReference>
<feature type="transmembrane region" description="Helical" evidence="8">
    <location>
        <begin position="205"/>
        <end position="227"/>
    </location>
</feature>
<dbReference type="InterPro" id="IPR003439">
    <property type="entry name" value="ABC_transporter-like_ATP-bd"/>
</dbReference>
<dbReference type="GO" id="GO:0005886">
    <property type="term" value="C:plasma membrane"/>
    <property type="evidence" value="ECO:0007669"/>
    <property type="project" value="UniProtKB-SubCell"/>
</dbReference>
<evidence type="ECO:0000259" key="9">
    <source>
        <dbReference type="PROSITE" id="PS50893"/>
    </source>
</evidence>
<protein>
    <submittedName>
        <fullName evidence="10">FtsX-like permease family protein</fullName>
    </submittedName>
</protein>
<evidence type="ECO:0000256" key="6">
    <source>
        <dbReference type="ARBA" id="ARBA00038076"/>
    </source>
</evidence>
<comment type="similarity">
    <text evidence="6">Belongs to the ABC-4 integral membrane protein family.</text>
</comment>
<dbReference type="PROSITE" id="PS50893">
    <property type="entry name" value="ABC_TRANSPORTER_2"/>
    <property type="match status" value="1"/>
</dbReference>
<dbReference type="InterPro" id="IPR025857">
    <property type="entry name" value="MacB_PCD"/>
</dbReference>
<feature type="domain" description="ABC transporter" evidence="9">
    <location>
        <begin position="2"/>
        <end position="163"/>
    </location>
</feature>
<feature type="transmembrane region" description="Helical" evidence="8">
    <location>
        <begin position="469"/>
        <end position="493"/>
    </location>
</feature>
<dbReference type="Pfam" id="PF02687">
    <property type="entry name" value="FtsX"/>
    <property type="match status" value="1"/>
</dbReference>
<keyword evidence="2" id="KW-1003">Cell membrane</keyword>
<feature type="region of interest" description="Disordered" evidence="7">
    <location>
        <begin position="1"/>
        <end position="24"/>
    </location>
</feature>
<dbReference type="EMBL" id="WJJP01000199">
    <property type="protein sequence ID" value="MBD3324206.1"/>
    <property type="molecule type" value="Genomic_DNA"/>
</dbReference>
<name>A0A9D5JV26_9BACT</name>
<dbReference type="GO" id="GO:0016887">
    <property type="term" value="F:ATP hydrolysis activity"/>
    <property type="evidence" value="ECO:0007669"/>
    <property type="project" value="InterPro"/>
</dbReference>
<dbReference type="Pfam" id="PF12704">
    <property type="entry name" value="MacB_PCD"/>
    <property type="match status" value="1"/>
</dbReference>
<feature type="transmembrane region" description="Helical" evidence="8">
    <location>
        <begin position="553"/>
        <end position="575"/>
    </location>
</feature>
<dbReference type="AlphaFoldDB" id="A0A9D5JV26"/>
<gene>
    <name evidence="10" type="ORF">GF339_06450</name>
</gene>
<feature type="region of interest" description="Disordered" evidence="7">
    <location>
        <begin position="145"/>
        <end position="178"/>
    </location>
</feature>
<organism evidence="10 11">
    <name type="scientific">candidate division KSB3 bacterium</name>
    <dbReference type="NCBI Taxonomy" id="2044937"/>
    <lineage>
        <taxon>Bacteria</taxon>
        <taxon>candidate division KSB3</taxon>
    </lineage>
</organism>
<keyword evidence="3 8" id="KW-0812">Transmembrane</keyword>
<proteinExistence type="inferred from homology"/>
<dbReference type="PROSITE" id="PS00211">
    <property type="entry name" value="ABC_TRANSPORTER_1"/>
    <property type="match status" value="1"/>
</dbReference>
<sequence length="592" mass="64719">PLFYAPPNAQTNPVAEEKKPPSARRQFPYVRTLLSNARHTETDRAQKIAEQVGLGNRLHHRPSELSGGEMQRVAIARALVTHPRVILADEPTGNLDSHTGQEIMAILRALHQQGHTIIVVTHEQSVAAYAERVLFLKDGRIEREARVPGKHHAEKTAPPTAEAPQSSNPDSPPTPVTSRFPTHLLPAILYTAMHGILLHKLRSFLSILGIVFGIAAIITMLAIGAGAKQEIIEQIALLGTNTISVRAVEPSEDHVARGTAQLSQGLTATDMQRLAQVSPLIHYLAPVREFSVPVHYQQQTVQATLIATTADYAYTANLQLRRGRFLTAADEREVQRVCVLGADIQQELFAFTNPIGAMIKIRQDWFRVIGVLENKDVDQKQISAIQMTNVNKQVYIPLATSALFAPPEMDDRIHEISIRVDSPDHVDQVAQLIRTVLTRLHHGADDYDVIIPRELLKQSQQAQEVFNTVMGSIAGISLLVGGIGIMNIMLATVTERTREIGIRRAIGASQRMILLQFLLETLVLTLVGGGLGICLGIGGAYVISILVAWRTVISVQTVLLAFGISAVIGIVFGLYPASQGASMDPIAALRYE</sequence>
<feature type="transmembrane region" description="Helical" evidence="8">
    <location>
        <begin position="514"/>
        <end position="547"/>
    </location>
</feature>
<evidence type="ECO:0000256" key="7">
    <source>
        <dbReference type="SAM" id="MobiDB-lite"/>
    </source>
</evidence>
<feature type="non-terminal residue" evidence="10">
    <location>
        <position position="1"/>
    </location>
</feature>
<dbReference type="PANTHER" id="PTHR30572:SF4">
    <property type="entry name" value="ABC TRANSPORTER PERMEASE YTRF"/>
    <property type="match status" value="1"/>
</dbReference>
<evidence type="ECO:0000256" key="2">
    <source>
        <dbReference type="ARBA" id="ARBA00022475"/>
    </source>
</evidence>
<keyword evidence="5 8" id="KW-0472">Membrane</keyword>
<accession>A0A9D5JV26</accession>
<evidence type="ECO:0000256" key="4">
    <source>
        <dbReference type="ARBA" id="ARBA00022989"/>
    </source>
</evidence>
<dbReference type="InterPro" id="IPR027417">
    <property type="entry name" value="P-loop_NTPase"/>
</dbReference>
<dbReference type="GO" id="GO:0022857">
    <property type="term" value="F:transmembrane transporter activity"/>
    <property type="evidence" value="ECO:0007669"/>
    <property type="project" value="TreeGrafter"/>
</dbReference>
<keyword evidence="4 8" id="KW-1133">Transmembrane helix</keyword>
<dbReference type="Pfam" id="PF00005">
    <property type="entry name" value="ABC_tran"/>
    <property type="match status" value="1"/>
</dbReference>
<dbReference type="SUPFAM" id="SSF52540">
    <property type="entry name" value="P-loop containing nucleoside triphosphate hydrolases"/>
    <property type="match status" value="1"/>
</dbReference>
<dbReference type="GO" id="GO:0005524">
    <property type="term" value="F:ATP binding"/>
    <property type="evidence" value="ECO:0007669"/>
    <property type="project" value="InterPro"/>
</dbReference>
<evidence type="ECO:0000313" key="11">
    <source>
        <dbReference type="Proteomes" id="UP000649604"/>
    </source>
</evidence>
<evidence type="ECO:0000256" key="8">
    <source>
        <dbReference type="SAM" id="Phobius"/>
    </source>
</evidence>
<reference evidence="10" key="1">
    <citation type="submission" date="2019-11" db="EMBL/GenBank/DDBJ databases">
        <title>Microbial mats filling the niche in hypersaline microbial mats.</title>
        <authorList>
            <person name="Wong H.L."/>
            <person name="Macleod F.I."/>
            <person name="White R.A. III"/>
            <person name="Burns B.P."/>
        </authorList>
    </citation>
    <scope>NUCLEOTIDE SEQUENCE</scope>
    <source>
        <strain evidence="10">Rbin_158</strain>
    </source>
</reference>
<comment type="caution">
    <text evidence="10">The sequence shown here is derived from an EMBL/GenBank/DDBJ whole genome shotgun (WGS) entry which is preliminary data.</text>
</comment>
<dbReference type="InterPro" id="IPR003838">
    <property type="entry name" value="ABC3_permease_C"/>
</dbReference>
<evidence type="ECO:0000256" key="3">
    <source>
        <dbReference type="ARBA" id="ARBA00022692"/>
    </source>
</evidence>
<evidence type="ECO:0000256" key="5">
    <source>
        <dbReference type="ARBA" id="ARBA00023136"/>
    </source>
</evidence>
<dbReference type="PANTHER" id="PTHR30572">
    <property type="entry name" value="MEMBRANE COMPONENT OF TRANSPORTER-RELATED"/>
    <property type="match status" value="1"/>
</dbReference>
<evidence type="ECO:0000256" key="1">
    <source>
        <dbReference type="ARBA" id="ARBA00004651"/>
    </source>
</evidence>
<evidence type="ECO:0000313" key="10">
    <source>
        <dbReference type="EMBL" id="MBD3324206.1"/>
    </source>
</evidence>
<dbReference type="Proteomes" id="UP000649604">
    <property type="component" value="Unassembled WGS sequence"/>
</dbReference>
<dbReference type="Gene3D" id="3.40.50.300">
    <property type="entry name" value="P-loop containing nucleotide triphosphate hydrolases"/>
    <property type="match status" value="1"/>
</dbReference>
<comment type="subcellular location">
    <subcellularLocation>
        <location evidence="1">Cell membrane</location>
        <topology evidence="1">Multi-pass membrane protein</topology>
    </subcellularLocation>
</comment>
<dbReference type="InterPro" id="IPR050250">
    <property type="entry name" value="Macrolide_Exporter_MacB"/>
</dbReference>